<dbReference type="GO" id="GO:0003677">
    <property type="term" value="F:DNA binding"/>
    <property type="evidence" value="ECO:0007669"/>
    <property type="project" value="UniProtKB-UniRule"/>
</dbReference>
<keyword evidence="1" id="KW-0229">DNA integration</keyword>
<dbReference type="Gene3D" id="1.10.443.10">
    <property type="entry name" value="Intergrase catalytic core"/>
    <property type="match status" value="1"/>
</dbReference>
<dbReference type="PROSITE" id="PS51898">
    <property type="entry name" value="TYR_RECOMBINASE"/>
    <property type="match status" value="1"/>
</dbReference>
<dbReference type="OrthoDB" id="102994at2"/>
<dbReference type="InterPro" id="IPR011010">
    <property type="entry name" value="DNA_brk_join_enz"/>
</dbReference>
<dbReference type="Proteomes" id="UP000215188">
    <property type="component" value="Unassembled WGS sequence"/>
</dbReference>
<feature type="domain" description="Core-binding (CB)" evidence="6">
    <location>
        <begin position="40"/>
        <end position="127"/>
    </location>
</feature>
<dbReference type="InterPro" id="IPR010998">
    <property type="entry name" value="Integrase_recombinase_N"/>
</dbReference>
<accession>A0A229FVJ4</accession>
<dbReference type="Gene3D" id="1.10.150.130">
    <property type="match status" value="1"/>
</dbReference>
<name>A0A229FVJ4_9BURK</name>
<dbReference type="GO" id="GO:0015074">
    <property type="term" value="P:DNA integration"/>
    <property type="evidence" value="ECO:0007669"/>
    <property type="project" value="UniProtKB-KW"/>
</dbReference>
<evidence type="ECO:0000259" key="5">
    <source>
        <dbReference type="PROSITE" id="PS51898"/>
    </source>
</evidence>
<evidence type="ECO:0008006" key="9">
    <source>
        <dbReference type="Google" id="ProtNLM"/>
    </source>
</evidence>
<protein>
    <recommendedName>
        <fullName evidence="9">Tyr recombinase domain-containing protein</fullName>
    </recommendedName>
</protein>
<keyword evidence="3" id="KW-0233">DNA recombination</keyword>
<comment type="caution">
    <text evidence="7">The sequence shown here is derived from an EMBL/GenBank/DDBJ whole genome shotgun (WGS) entry which is preliminary data.</text>
</comment>
<evidence type="ECO:0000256" key="4">
    <source>
        <dbReference type="PROSITE-ProRule" id="PRU01248"/>
    </source>
</evidence>
<dbReference type="InterPro" id="IPR002104">
    <property type="entry name" value="Integrase_catalytic"/>
</dbReference>
<evidence type="ECO:0000256" key="1">
    <source>
        <dbReference type="ARBA" id="ARBA00022908"/>
    </source>
</evidence>
<organism evidence="7 8">
    <name type="scientific">Polynucleobacter cosmopolitanus</name>
    <dbReference type="NCBI Taxonomy" id="351345"/>
    <lineage>
        <taxon>Bacteria</taxon>
        <taxon>Pseudomonadati</taxon>
        <taxon>Pseudomonadota</taxon>
        <taxon>Betaproteobacteria</taxon>
        <taxon>Burkholderiales</taxon>
        <taxon>Burkholderiaceae</taxon>
        <taxon>Polynucleobacter</taxon>
    </lineage>
</organism>
<dbReference type="InterPro" id="IPR013762">
    <property type="entry name" value="Integrase-like_cat_sf"/>
</dbReference>
<keyword evidence="8" id="KW-1185">Reference proteome</keyword>
<evidence type="ECO:0000256" key="3">
    <source>
        <dbReference type="ARBA" id="ARBA00023172"/>
    </source>
</evidence>
<dbReference type="PROSITE" id="PS51900">
    <property type="entry name" value="CB"/>
    <property type="match status" value="1"/>
</dbReference>
<reference evidence="7 8" key="1">
    <citation type="submission" date="2017-06" db="EMBL/GenBank/DDBJ databases">
        <title>Reclassification of a Polynucleobacter cosmopolitanus strain isolated from tropical Lake Victoria as Polynucleobacter victoriensis comb. nov.</title>
        <authorList>
            <person name="Hahn M.W."/>
        </authorList>
    </citation>
    <scope>NUCLEOTIDE SEQUENCE [LARGE SCALE GENOMIC DNA]</scope>
    <source>
        <strain evidence="7 8">MWH-MoIso2</strain>
    </source>
</reference>
<gene>
    <name evidence="7" type="ORF">AOC33_02755</name>
</gene>
<dbReference type="AlphaFoldDB" id="A0A229FVJ4"/>
<feature type="domain" description="Tyr recombinase" evidence="5">
    <location>
        <begin position="175"/>
        <end position="365"/>
    </location>
</feature>
<sequence>MRLTNPNFLASNDDVYAVERLSYQSQLTPENLNKSMGCSLTFADVCDKLLIKETIRVQRREFASRSLVMLKSRLSRHVLPFFGPRSITQITSADLEEFLTYLYEFDLSDITINQYFNALRKVLTHTFESDLISKLPRFPKLKMNSIPRGGFTVTEYLKILRYAKAHRTADEEVRVKTHRDTKDGIFSHKEELPHEFAWLIGFMVNSFIRPVDVKLIQHQHVEIVRGKYIYLRLTLPETKKHRTQIVTLFPAVRIYEKLLAYMEKKGLAKPTDYLFLPEILDREAASYLITRDFRKVLIGTGLRKGHLNQNKTLYSLRHTAITFRLLYGKGIDLLTLARNARTSVEMIERFYASQLTPEMNIALLQSRR</sequence>
<dbReference type="EMBL" id="NJGG01000001">
    <property type="protein sequence ID" value="OXL16026.1"/>
    <property type="molecule type" value="Genomic_DNA"/>
</dbReference>
<dbReference type="InterPro" id="IPR044068">
    <property type="entry name" value="CB"/>
</dbReference>
<dbReference type="SUPFAM" id="SSF56349">
    <property type="entry name" value="DNA breaking-rejoining enzymes"/>
    <property type="match status" value="1"/>
</dbReference>
<evidence type="ECO:0000259" key="6">
    <source>
        <dbReference type="PROSITE" id="PS51900"/>
    </source>
</evidence>
<dbReference type="RefSeq" id="WP_089515054.1">
    <property type="nucleotide sequence ID" value="NZ_NJGG01000001.1"/>
</dbReference>
<keyword evidence="2 4" id="KW-0238">DNA-binding</keyword>
<evidence type="ECO:0000313" key="7">
    <source>
        <dbReference type="EMBL" id="OXL16026.1"/>
    </source>
</evidence>
<evidence type="ECO:0000256" key="2">
    <source>
        <dbReference type="ARBA" id="ARBA00023125"/>
    </source>
</evidence>
<dbReference type="GO" id="GO:0006310">
    <property type="term" value="P:DNA recombination"/>
    <property type="evidence" value="ECO:0007669"/>
    <property type="project" value="UniProtKB-KW"/>
</dbReference>
<evidence type="ECO:0000313" key="8">
    <source>
        <dbReference type="Proteomes" id="UP000215188"/>
    </source>
</evidence>
<proteinExistence type="predicted"/>